<dbReference type="OrthoDB" id="391538at2"/>
<keyword evidence="4" id="KW-0547">Nucleotide-binding</keyword>
<evidence type="ECO:0000256" key="6">
    <source>
        <dbReference type="ARBA" id="ARBA00022967"/>
    </source>
</evidence>
<evidence type="ECO:0000313" key="11">
    <source>
        <dbReference type="Proteomes" id="UP000266273"/>
    </source>
</evidence>
<keyword evidence="8" id="KW-0472">Membrane</keyword>
<dbReference type="InterPro" id="IPR018303">
    <property type="entry name" value="ATPase_P-typ_P_site"/>
</dbReference>
<dbReference type="SFLD" id="SFLDF00027">
    <property type="entry name" value="p-type_atpase"/>
    <property type="match status" value="1"/>
</dbReference>
<dbReference type="Gene3D" id="1.20.1110.10">
    <property type="entry name" value="Calcium-transporting ATPase, transmembrane domain"/>
    <property type="match status" value="1"/>
</dbReference>
<feature type="domain" description="Cation-transporting P-type ATPase N-terminal" evidence="9">
    <location>
        <begin position="119"/>
        <end position="193"/>
    </location>
</feature>
<dbReference type="PRINTS" id="PR00119">
    <property type="entry name" value="CATATPASE"/>
</dbReference>
<proteinExistence type="inferred from homology"/>
<keyword evidence="5" id="KW-0067">ATP-binding</keyword>
<dbReference type="SFLD" id="SFLDS00003">
    <property type="entry name" value="Haloacid_Dehalogenase"/>
    <property type="match status" value="1"/>
</dbReference>
<dbReference type="SMART" id="SM00831">
    <property type="entry name" value="Cation_ATPase_N"/>
    <property type="match status" value="1"/>
</dbReference>
<evidence type="ECO:0000256" key="5">
    <source>
        <dbReference type="ARBA" id="ARBA00022840"/>
    </source>
</evidence>
<gene>
    <name evidence="10" type="ORF">BXY53_0835</name>
</gene>
<dbReference type="Pfam" id="PF00690">
    <property type="entry name" value="Cation_ATPase_N"/>
    <property type="match status" value="1"/>
</dbReference>
<dbReference type="RefSeq" id="WP_119060613.1">
    <property type="nucleotide sequence ID" value="NZ_QXDF01000001.1"/>
</dbReference>
<dbReference type="InterPro" id="IPR001757">
    <property type="entry name" value="P_typ_ATPase"/>
</dbReference>
<dbReference type="Proteomes" id="UP000266273">
    <property type="component" value="Unassembled WGS sequence"/>
</dbReference>
<keyword evidence="6" id="KW-1278">Translocase</keyword>
<dbReference type="GO" id="GO:0030007">
    <property type="term" value="P:intracellular potassium ion homeostasis"/>
    <property type="evidence" value="ECO:0007669"/>
    <property type="project" value="TreeGrafter"/>
</dbReference>
<dbReference type="InterPro" id="IPR059000">
    <property type="entry name" value="ATPase_P-type_domA"/>
</dbReference>
<dbReference type="SUPFAM" id="SSF81660">
    <property type="entry name" value="Metal cation-transporting ATPase, ATP-binding domain N"/>
    <property type="match status" value="1"/>
</dbReference>
<evidence type="ECO:0000256" key="4">
    <source>
        <dbReference type="ARBA" id="ARBA00022741"/>
    </source>
</evidence>
<dbReference type="InterPro" id="IPR023299">
    <property type="entry name" value="ATPase_P-typ_cyto_dom_N"/>
</dbReference>
<dbReference type="InterPro" id="IPR036412">
    <property type="entry name" value="HAD-like_sf"/>
</dbReference>
<dbReference type="GO" id="GO:0006883">
    <property type="term" value="P:intracellular sodium ion homeostasis"/>
    <property type="evidence" value="ECO:0007669"/>
    <property type="project" value="TreeGrafter"/>
</dbReference>
<dbReference type="InterPro" id="IPR050510">
    <property type="entry name" value="Cation_transp_ATPase_P-type"/>
</dbReference>
<keyword evidence="11" id="KW-1185">Reference proteome</keyword>
<dbReference type="SUPFAM" id="SSF56784">
    <property type="entry name" value="HAD-like"/>
    <property type="match status" value="1"/>
</dbReference>
<dbReference type="GO" id="GO:0005886">
    <property type="term" value="C:plasma membrane"/>
    <property type="evidence" value="ECO:0007669"/>
    <property type="project" value="TreeGrafter"/>
</dbReference>
<comment type="subcellular location">
    <subcellularLocation>
        <location evidence="1">Membrane</location>
        <topology evidence="1">Multi-pass membrane protein</topology>
    </subcellularLocation>
</comment>
<comment type="caution">
    <text evidence="10">The sequence shown here is derived from an EMBL/GenBank/DDBJ whole genome shotgun (WGS) entry which is preliminary data.</text>
</comment>
<dbReference type="GO" id="GO:1902600">
    <property type="term" value="P:proton transmembrane transport"/>
    <property type="evidence" value="ECO:0007669"/>
    <property type="project" value="TreeGrafter"/>
</dbReference>
<dbReference type="Gene3D" id="3.40.50.1000">
    <property type="entry name" value="HAD superfamily/HAD-like"/>
    <property type="match status" value="1"/>
</dbReference>
<dbReference type="InterPro" id="IPR023214">
    <property type="entry name" value="HAD_sf"/>
</dbReference>
<dbReference type="GO" id="GO:1990573">
    <property type="term" value="P:potassium ion import across plasma membrane"/>
    <property type="evidence" value="ECO:0007669"/>
    <property type="project" value="TreeGrafter"/>
</dbReference>
<dbReference type="GO" id="GO:0036376">
    <property type="term" value="P:sodium ion export across plasma membrane"/>
    <property type="evidence" value="ECO:0007669"/>
    <property type="project" value="TreeGrafter"/>
</dbReference>
<reference evidence="10 11" key="1">
    <citation type="submission" date="2018-08" db="EMBL/GenBank/DDBJ databases">
        <title>Genomic Encyclopedia of Archaeal and Bacterial Type Strains, Phase II (KMG-II): from individual species to whole genera.</title>
        <authorList>
            <person name="Goeker M."/>
        </authorList>
    </citation>
    <scope>NUCLEOTIDE SEQUENCE [LARGE SCALE GENOMIC DNA]</scope>
    <source>
        <strain evidence="10 11">DSM 5002</strain>
    </source>
</reference>
<keyword evidence="7" id="KW-1133">Transmembrane helix</keyword>
<dbReference type="GO" id="GO:0005391">
    <property type="term" value="F:P-type sodium:potassium-exchanging transporter activity"/>
    <property type="evidence" value="ECO:0007669"/>
    <property type="project" value="TreeGrafter"/>
</dbReference>
<comment type="similarity">
    <text evidence="2">Belongs to the cation transport ATPase (P-type) (TC 3.A.3) family. Type IIA subfamily.</text>
</comment>
<dbReference type="InterPro" id="IPR044492">
    <property type="entry name" value="P_typ_ATPase_HD_dom"/>
</dbReference>
<dbReference type="Pfam" id="PF00689">
    <property type="entry name" value="Cation_ATPase_C"/>
    <property type="match status" value="1"/>
</dbReference>
<dbReference type="SUPFAM" id="SSF81653">
    <property type="entry name" value="Calcium ATPase, transduction domain A"/>
    <property type="match status" value="1"/>
</dbReference>
<keyword evidence="3" id="KW-0812">Transmembrane</keyword>
<dbReference type="Gene3D" id="2.70.150.10">
    <property type="entry name" value="Calcium-transporting ATPase, cytoplasmic transduction domain A"/>
    <property type="match status" value="1"/>
</dbReference>
<evidence type="ECO:0000256" key="3">
    <source>
        <dbReference type="ARBA" id="ARBA00022692"/>
    </source>
</evidence>
<dbReference type="InterPro" id="IPR006068">
    <property type="entry name" value="ATPase_P-typ_cation-transptr_C"/>
</dbReference>
<accession>A0A397Q5N3</accession>
<evidence type="ECO:0000256" key="1">
    <source>
        <dbReference type="ARBA" id="ARBA00004141"/>
    </source>
</evidence>
<dbReference type="Pfam" id="PF13246">
    <property type="entry name" value="Cation_ATPase"/>
    <property type="match status" value="1"/>
</dbReference>
<dbReference type="GO" id="GO:0016887">
    <property type="term" value="F:ATP hydrolysis activity"/>
    <property type="evidence" value="ECO:0007669"/>
    <property type="project" value="InterPro"/>
</dbReference>
<dbReference type="InterPro" id="IPR004014">
    <property type="entry name" value="ATPase_P-typ_cation-transptr_N"/>
</dbReference>
<dbReference type="NCBIfam" id="TIGR01494">
    <property type="entry name" value="ATPase_P-type"/>
    <property type="match status" value="2"/>
</dbReference>
<evidence type="ECO:0000256" key="8">
    <source>
        <dbReference type="ARBA" id="ARBA00023136"/>
    </source>
</evidence>
<dbReference type="InterPro" id="IPR008250">
    <property type="entry name" value="ATPase_P-typ_transduc_dom_A_sf"/>
</dbReference>
<protein>
    <submittedName>
        <fullName evidence="10">Ca2+-transporting ATPase</fullName>
    </submittedName>
</protein>
<evidence type="ECO:0000259" key="9">
    <source>
        <dbReference type="SMART" id="SM00831"/>
    </source>
</evidence>
<evidence type="ECO:0000313" key="10">
    <source>
        <dbReference type="EMBL" id="RIA55759.1"/>
    </source>
</evidence>
<dbReference type="PANTHER" id="PTHR43294:SF20">
    <property type="entry name" value="P-TYPE ATPASE"/>
    <property type="match status" value="1"/>
</dbReference>
<dbReference type="SUPFAM" id="SSF81665">
    <property type="entry name" value="Calcium ATPase, transmembrane domain M"/>
    <property type="match status" value="1"/>
</dbReference>
<organism evidence="10 11">
    <name type="scientific">Dichotomicrobium thermohalophilum</name>
    <dbReference type="NCBI Taxonomy" id="933063"/>
    <lineage>
        <taxon>Bacteria</taxon>
        <taxon>Pseudomonadati</taxon>
        <taxon>Pseudomonadota</taxon>
        <taxon>Alphaproteobacteria</taxon>
        <taxon>Hyphomicrobiales</taxon>
        <taxon>Hyphomicrobiaceae</taxon>
        <taxon>Dichotomicrobium</taxon>
    </lineage>
</organism>
<dbReference type="SFLD" id="SFLDG00002">
    <property type="entry name" value="C1.7:_P-type_atpase_like"/>
    <property type="match status" value="1"/>
</dbReference>
<dbReference type="Pfam" id="PF00122">
    <property type="entry name" value="E1-E2_ATPase"/>
    <property type="match status" value="1"/>
</dbReference>
<dbReference type="PROSITE" id="PS00154">
    <property type="entry name" value="ATPASE_E1_E2"/>
    <property type="match status" value="1"/>
</dbReference>
<dbReference type="Gene3D" id="3.40.1110.10">
    <property type="entry name" value="Calcium-transporting ATPase, cytoplasmic domain N"/>
    <property type="match status" value="1"/>
</dbReference>
<dbReference type="PRINTS" id="PR00120">
    <property type="entry name" value="HATPASE"/>
</dbReference>
<dbReference type="EMBL" id="QXDF01000001">
    <property type="protein sequence ID" value="RIA55759.1"/>
    <property type="molecule type" value="Genomic_DNA"/>
</dbReference>
<name>A0A397Q5N3_9HYPH</name>
<dbReference type="PANTHER" id="PTHR43294">
    <property type="entry name" value="SODIUM/POTASSIUM-TRANSPORTING ATPASE SUBUNIT ALPHA"/>
    <property type="match status" value="1"/>
</dbReference>
<sequence length="1011" mass="107651">MLSDPSELPDDPPGGVPRLRVVNAGAAGRLRLNVAGTKRAPSAAERVEAVLAGLPDMRMVRANSRTGNVLLCFDPSIPHQVMMKRAADALDANPGATAKPLSAAPAAASSEIGGCRTSDWHTRAAADILDELGTRADTGLDAEEAAAGIRQHGRNIIPEAPPNSSLTLIIRQFNSLPVWMLLGASAASIVTGGLLDAVVTIAVVSANAGIGYVTESGSERTIRRMTQRRRYTVPVLRGGHEIEVDSAQVVPGDILVLKPDTIIAADARLIEAQSLMVNESLLTGESEPVQKEADTKCPARTPLSNRVNMIYQGAFIASGTGKAVVVATGRNTEIGQIQTAATEVAVPRTRLETDLEQLGTQLSAVSLGICGATFLAGYLRGRPTARMLKSALALAVASIPEGLPTTATTTLALGLRELRHKKILVRRLSAVEAMGSVQAVCFDKTGTLTENQMRLHSVHLGGEAEPREFDGSVTPERHDPVLARLLEIATLCSEVTVEHDAGERRLAGSATETALVAAAEQFGHELETLRKRWPLEEMLHRDPARRYMVTRHGSEDGQHAAIAAKGDPTQILQRSRHAMMADGSIAPLDDAMRRRIRGETDRMAGQGLRVLGFAYAADGAVDALESDLVWVGAAALRDPVRAGVPELISRLQGAGIRPFMITGDHSATARAIAEDIGLSHNQPLKVLDSTEFDSLSPELLAALAPQTHVFARVPPEKKLRLVQALQQNGITVGMTGDGFNDAPALKAADLAIAIGAESASVARDVADIIVDGGEIRAIGDGVEQGRAITSNIRKAVHFMIATNLSEIIVVLAETITGDQSVESPLELLWLNLVSDVFPALGLALEPPERDLMRRPPRPSGEPLLRPRDLHHAFYESLVIGSGALAAHFYGVRRYGPTPHTRTITFMSLVLAQLAHALTCRHDRFEPLGGRALFSNSRLNWALGISLALQAVPFLSGALRRALGISPLKPGDLALAGATAMSTFAINEAMLAYRTRRRLPAAQPPEEEAENA</sequence>
<dbReference type="GO" id="GO:0005524">
    <property type="term" value="F:ATP binding"/>
    <property type="evidence" value="ECO:0007669"/>
    <property type="project" value="UniProtKB-KW"/>
</dbReference>
<evidence type="ECO:0000256" key="7">
    <source>
        <dbReference type="ARBA" id="ARBA00022989"/>
    </source>
</evidence>
<dbReference type="AlphaFoldDB" id="A0A397Q5N3"/>
<evidence type="ECO:0000256" key="2">
    <source>
        <dbReference type="ARBA" id="ARBA00005675"/>
    </source>
</evidence>
<dbReference type="InterPro" id="IPR023298">
    <property type="entry name" value="ATPase_P-typ_TM_dom_sf"/>
</dbReference>